<proteinExistence type="predicted"/>
<comment type="caution">
    <text evidence="2">The sequence shown here is derived from an EMBL/GenBank/DDBJ whole genome shotgun (WGS) entry which is preliminary data.</text>
</comment>
<evidence type="ECO:0000256" key="1">
    <source>
        <dbReference type="SAM" id="MobiDB-lite"/>
    </source>
</evidence>
<feature type="compositionally biased region" description="Low complexity" evidence="1">
    <location>
        <begin position="1"/>
        <end position="13"/>
    </location>
</feature>
<dbReference type="AlphaFoldDB" id="A0A9W6XZH6"/>
<evidence type="ECO:0000313" key="3">
    <source>
        <dbReference type="Proteomes" id="UP001165121"/>
    </source>
</evidence>
<sequence length="472" mass="53616">MESGEQPAEISAPAAPPADAPPTEENAPPTEKSEVPAKSRPRKKRIYLPKGLNKKKYYAKKPGKARRQYVMNVIKYRKKGYKPVPKNLNPVVRRPWVTPEMEAAAKELAENREKARKLGKSRGATGFKMKEYLRMNPKERYEYRNKIREDFGLEPKERTKDLVPAKFTLPEGIDLETFLSKSPGQERMRYLARYIRQNNIDLEAARVHRRPNMPIGRKPEPRSYPRCGCSSSEACASCNRCVELHCACGLTGRQRLALCRESRACSCILFDPRLRCKLCHGCRQPQGFSHCRCVLHQKMAWTTRHPELEVELTEEEKEAVCSCFVLANRHGGSTAVKKKEEKTLEEIERVRRIRRATGFPSCDNIYRSKKILSCLGDEGLEDDLDDGVNDGPGIEILPPRSESLIPRTMISAMINPHDRVFRPASYHPLHRSEGCSLLETIEARNGAVSRQFYTSVSTVSKTGALRHAILTT</sequence>
<keyword evidence="3" id="KW-1185">Reference proteome</keyword>
<evidence type="ECO:0000313" key="2">
    <source>
        <dbReference type="EMBL" id="GMF49272.1"/>
    </source>
</evidence>
<accession>A0A9W6XZH6</accession>
<dbReference type="OrthoDB" id="164840at2759"/>
<reference evidence="2" key="1">
    <citation type="submission" date="2023-04" db="EMBL/GenBank/DDBJ databases">
        <title>Phytophthora fragariaefolia NBRC 109709.</title>
        <authorList>
            <person name="Ichikawa N."/>
            <person name="Sato H."/>
            <person name="Tonouchi N."/>
        </authorList>
    </citation>
    <scope>NUCLEOTIDE SEQUENCE</scope>
    <source>
        <strain evidence="2">NBRC 109709</strain>
    </source>
</reference>
<gene>
    <name evidence="2" type="ORF">Pfra01_001940800</name>
</gene>
<feature type="compositionally biased region" description="Basic residues" evidence="1">
    <location>
        <begin position="39"/>
        <end position="53"/>
    </location>
</feature>
<organism evidence="2 3">
    <name type="scientific">Phytophthora fragariaefolia</name>
    <dbReference type="NCBI Taxonomy" id="1490495"/>
    <lineage>
        <taxon>Eukaryota</taxon>
        <taxon>Sar</taxon>
        <taxon>Stramenopiles</taxon>
        <taxon>Oomycota</taxon>
        <taxon>Peronosporomycetes</taxon>
        <taxon>Peronosporales</taxon>
        <taxon>Peronosporaceae</taxon>
        <taxon>Phytophthora</taxon>
    </lineage>
</organism>
<feature type="region of interest" description="Disordered" evidence="1">
    <location>
        <begin position="1"/>
        <end position="53"/>
    </location>
</feature>
<name>A0A9W6XZH6_9STRA</name>
<dbReference type="EMBL" id="BSXT01002508">
    <property type="protein sequence ID" value="GMF49272.1"/>
    <property type="molecule type" value="Genomic_DNA"/>
</dbReference>
<dbReference type="Proteomes" id="UP001165121">
    <property type="component" value="Unassembled WGS sequence"/>
</dbReference>
<protein>
    <submittedName>
        <fullName evidence="2">Unnamed protein product</fullName>
    </submittedName>
</protein>